<dbReference type="Gene3D" id="3.10.50.40">
    <property type="match status" value="1"/>
</dbReference>
<dbReference type="Proteomes" id="UP000288766">
    <property type="component" value="Unassembled WGS sequence"/>
</dbReference>
<feature type="domain" description="Cj1289-like C-terminal" evidence="6">
    <location>
        <begin position="275"/>
        <end position="368"/>
    </location>
</feature>
<feature type="compositionally biased region" description="Low complexity" evidence="3">
    <location>
        <begin position="99"/>
        <end position="113"/>
    </location>
</feature>
<gene>
    <name evidence="7" type="ORF">ECC12_03830</name>
</gene>
<evidence type="ECO:0000313" key="7">
    <source>
        <dbReference type="EMBL" id="RVY29052.1"/>
    </source>
</evidence>
<keyword evidence="2" id="KW-0413">Isomerase</keyword>
<evidence type="ECO:0000256" key="4">
    <source>
        <dbReference type="SAM" id="SignalP"/>
    </source>
</evidence>
<sequence>MRKIFSYVLKALLFIGIVYAEPESKVEALEGNKRESSLDKKIRQELKNKELKNKEEKKNPEEKKETKAKRKPRAEVHHGDAKNPTQKITPPKIKEGAKGVQNQGTQNQGVQNNAPKLEEKETISQTLEKNKGTSPSSQFNSIFGNPNNATNNTLEDKVVGGISLLVNGSPITLYQIQEEQKKSKVSKAQARDRLIAERIKNQEIERLKIHVDDDKLDQEMAMMAQQQGMDLDHFKQMLMAEGHYKLYRDQLKEHLEMQELLRNILLTNVDTSSETKMREYYNKHKEQFSIPTEIETVRYTSTSQEDLERAMADPNLEIPGVSKANEKIEMKTLNPQIAQVFISHEQGSFTPVMNGGGGQFITFYIKEKKGKNEVSFSQAKQFIAQKLVEESKDKILEEHFEKLRVKSRIVMIRE</sequence>
<proteinExistence type="predicted"/>
<dbReference type="InterPro" id="IPR050280">
    <property type="entry name" value="OMP_Chaperone_SurA"/>
</dbReference>
<evidence type="ECO:0000256" key="3">
    <source>
        <dbReference type="SAM" id="MobiDB-lite"/>
    </source>
</evidence>
<dbReference type="InterPro" id="IPR027304">
    <property type="entry name" value="Trigger_fact/SurA_dom_sf"/>
</dbReference>
<dbReference type="Pfam" id="PF22506">
    <property type="entry name" value="Cj1289-like_C"/>
    <property type="match status" value="1"/>
</dbReference>
<feature type="signal peptide" evidence="4">
    <location>
        <begin position="1"/>
        <end position="20"/>
    </location>
</feature>
<reference evidence="7 8" key="1">
    <citation type="submission" date="2018-10" db="EMBL/GenBank/DDBJ databases">
        <title>Genetic determinants and prediction of antibiotic resistance phenotypes in Helicobacter pylori.</title>
        <authorList>
            <person name="Wagner K."/>
        </authorList>
    </citation>
    <scope>NUCLEOTIDE SEQUENCE [LARGE SCALE GENOMIC DNA]</scope>
    <source>
        <strain evidence="7 8">ZH15</strain>
    </source>
</reference>
<evidence type="ECO:0000259" key="5">
    <source>
        <dbReference type="Pfam" id="PF09312"/>
    </source>
</evidence>
<accession>A0A438PUA6</accession>
<feature type="domain" description="SurA N-terminal" evidence="5">
    <location>
        <begin position="179"/>
        <end position="259"/>
    </location>
</feature>
<organism evidence="7 8">
    <name type="scientific">Helicobacter pylori</name>
    <name type="common">Campylobacter pylori</name>
    <dbReference type="NCBI Taxonomy" id="210"/>
    <lineage>
        <taxon>Bacteria</taxon>
        <taxon>Pseudomonadati</taxon>
        <taxon>Campylobacterota</taxon>
        <taxon>Epsilonproteobacteria</taxon>
        <taxon>Campylobacterales</taxon>
        <taxon>Helicobacteraceae</taxon>
        <taxon>Helicobacter</taxon>
    </lineage>
</organism>
<comment type="caution">
    <text evidence="7">The sequence shown here is derived from an EMBL/GenBank/DDBJ whole genome shotgun (WGS) entry which is preliminary data.</text>
</comment>
<dbReference type="SUPFAM" id="SSF109998">
    <property type="entry name" value="Triger factor/SurA peptide-binding domain-like"/>
    <property type="match status" value="1"/>
</dbReference>
<dbReference type="GO" id="GO:0003755">
    <property type="term" value="F:peptidyl-prolyl cis-trans isomerase activity"/>
    <property type="evidence" value="ECO:0007669"/>
    <property type="project" value="UniProtKB-KW"/>
</dbReference>
<name>A0A438PUA6_HELPX</name>
<keyword evidence="2" id="KW-0697">Rotamase</keyword>
<evidence type="ECO:0000313" key="8">
    <source>
        <dbReference type="Proteomes" id="UP000288766"/>
    </source>
</evidence>
<evidence type="ECO:0000256" key="2">
    <source>
        <dbReference type="ARBA" id="ARBA00023110"/>
    </source>
</evidence>
<feature type="compositionally biased region" description="Basic and acidic residues" evidence="3">
    <location>
        <begin position="27"/>
        <end position="65"/>
    </location>
</feature>
<evidence type="ECO:0000259" key="6">
    <source>
        <dbReference type="Pfam" id="PF22506"/>
    </source>
</evidence>
<protein>
    <submittedName>
        <fullName evidence="7">SurA protein</fullName>
    </submittedName>
</protein>
<keyword evidence="1 4" id="KW-0732">Signal</keyword>
<dbReference type="InterPro" id="IPR046357">
    <property type="entry name" value="PPIase_dom_sf"/>
</dbReference>
<dbReference type="PANTHER" id="PTHR47637">
    <property type="entry name" value="CHAPERONE SURA"/>
    <property type="match status" value="1"/>
</dbReference>
<dbReference type="AlphaFoldDB" id="A0A438PUA6"/>
<dbReference type="Pfam" id="PF09312">
    <property type="entry name" value="SurA_N"/>
    <property type="match status" value="1"/>
</dbReference>
<dbReference type="Gene3D" id="1.10.4030.10">
    <property type="entry name" value="Porin chaperone SurA, peptide-binding domain"/>
    <property type="match status" value="1"/>
</dbReference>
<feature type="region of interest" description="Disordered" evidence="3">
    <location>
        <begin position="27"/>
        <end position="117"/>
    </location>
</feature>
<dbReference type="EMBL" id="RJEO01000008">
    <property type="protein sequence ID" value="RVY29052.1"/>
    <property type="molecule type" value="Genomic_DNA"/>
</dbReference>
<evidence type="ECO:0000256" key="1">
    <source>
        <dbReference type="ARBA" id="ARBA00022729"/>
    </source>
</evidence>
<dbReference type="RefSeq" id="WP_127923462.1">
    <property type="nucleotide sequence ID" value="NZ_RJEO01000008.1"/>
</dbReference>
<dbReference type="InterPro" id="IPR055131">
    <property type="entry name" value="Cj1289-like_C"/>
</dbReference>
<dbReference type="InterPro" id="IPR015391">
    <property type="entry name" value="SurA_N"/>
</dbReference>
<dbReference type="PANTHER" id="PTHR47637:SF1">
    <property type="entry name" value="CHAPERONE SURA"/>
    <property type="match status" value="1"/>
</dbReference>
<feature type="chain" id="PRO_5019109638" evidence="4">
    <location>
        <begin position="21"/>
        <end position="414"/>
    </location>
</feature>